<keyword evidence="1" id="KW-0812">Transmembrane</keyword>
<dbReference type="Gene3D" id="3.40.50.300">
    <property type="entry name" value="P-loop containing nucleotide triphosphate hydrolases"/>
    <property type="match status" value="1"/>
</dbReference>
<dbReference type="Proteomes" id="UP000612899">
    <property type="component" value="Unassembled WGS sequence"/>
</dbReference>
<dbReference type="Pfam" id="PF05729">
    <property type="entry name" value="NACHT"/>
    <property type="match status" value="1"/>
</dbReference>
<accession>A0A8J3QB60</accession>
<dbReference type="InterPro" id="IPR007111">
    <property type="entry name" value="NACHT_NTPase"/>
</dbReference>
<reference evidence="3" key="1">
    <citation type="submission" date="2021-01" db="EMBL/GenBank/DDBJ databases">
        <title>Whole genome shotgun sequence of Rhizocola hellebori NBRC 109834.</title>
        <authorList>
            <person name="Komaki H."/>
            <person name="Tamura T."/>
        </authorList>
    </citation>
    <scope>NUCLEOTIDE SEQUENCE</scope>
    <source>
        <strain evidence="3">NBRC 109834</strain>
    </source>
</reference>
<dbReference type="RefSeq" id="WP_203911107.1">
    <property type="nucleotide sequence ID" value="NZ_BONY01000035.1"/>
</dbReference>
<feature type="transmembrane region" description="Helical" evidence="1">
    <location>
        <begin position="887"/>
        <end position="908"/>
    </location>
</feature>
<proteinExistence type="predicted"/>
<dbReference type="InterPro" id="IPR027417">
    <property type="entry name" value="P-loop_NTPase"/>
</dbReference>
<gene>
    <name evidence="3" type="ORF">Rhe02_53870</name>
</gene>
<feature type="transmembrane region" description="Helical" evidence="1">
    <location>
        <begin position="863"/>
        <end position="881"/>
    </location>
</feature>
<comment type="caution">
    <text evidence="3">The sequence shown here is derived from an EMBL/GenBank/DDBJ whole genome shotgun (WGS) entry which is preliminary data.</text>
</comment>
<dbReference type="PANTHER" id="PTHR46844:SF1">
    <property type="entry name" value="SLR5058 PROTEIN"/>
    <property type="match status" value="1"/>
</dbReference>
<dbReference type="EMBL" id="BONY01000035">
    <property type="protein sequence ID" value="GIH07320.1"/>
    <property type="molecule type" value="Genomic_DNA"/>
</dbReference>
<keyword evidence="4" id="KW-1185">Reference proteome</keyword>
<feature type="transmembrane region" description="Helical" evidence="1">
    <location>
        <begin position="779"/>
        <end position="804"/>
    </location>
</feature>
<keyword evidence="1" id="KW-0472">Membrane</keyword>
<dbReference type="PROSITE" id="PS50837">
    <property type="entry name" value="NACHT"/>
    <property type="match status" value="1"/>
</dbReference>
<feature type="transmembrane region" description="Helical" evidence="1">
    <location>
        <begin position="6"/>
        <end position="22"/>
    </location>
</feature>
<protein>
    <recommendedName>
        <fullName evidence="2">NACHT domain-containing protein</fullName>
    </recommendedName>
</protein>
<keyword evidence="1" id="KW-1133">Transmembrane helix</keyword>
<sequence length="936" mass="101187">MWQELISNGWLVAAVLFVLLIFRDAVVGWMTKAFTAAGEALYSRFAGSRLWQQRALDRYRRSVGSYYAAASESDGYVPLTAKSLDGAVGGQEVAQPIDDQLRTVVTGAPGAGKSMLLRHSMLAWATGAPGWTVPVLCELHRHSGTGLSLEDHLDQQMRRHDFPKAARFIERSLREGHLTVLLDGFDEVSTAERARVGELIKEFAVRYPKTRMVVTCRTADYKAQLIPEMTQRLEVGELEDRMILSFLDRSPKIKGPQQVQRLMESLRDNPRVLQLARNPMLLTMIAELYAGGGDGRQLPRSRAQLFGEAAGGVKTEVLQKIALACMDAAGSADRMTLPHRTVLDITAQTLPSLNESAKYAELIIDEIVERGGLLQRIDGGAQYRFAHLTWQEFLAARELAGDPAALLQRFETDPARWRESVKIWCGTTTKDCTEAIGAVYQLEALAGLECLADAPVVDTELADRLVAEMLTRLRDNPEPSLVAAFGVAATGPGPRGESIYDRLVSLAGFRQAGGIQALAHTNLPKAASLLSQLAETHAEVRPALAGLGELAVPTLAGHAKTGQQWAVDCLAAIATPSAIEALVQQLWAGPSSMLASRAAWRLAALTTSADVAETLRATAPPSVRLGGYDWCWEPFAGPGQGSLPYVMAQICLLLDQPEAAQTRPDDLADIDPRIGVPLCLREFERTGGSPAELKIFRDGLGEYIAAREFSLLVRGWEQELTDHPKPVGLKALVVAMPSPLRPVVVALAAENTYFSRKDWASLTDESTYSFSASPSYRGLFAVVCLTLLGGFALGVGMVTGWWPAPTPGPAWLGWLTVILTAGAAWSATALNMGNSAGNLRLGVIGLLELGTSVVKRRTGQSEIALGVFGLALPFSTILLTVTGYTYLGWPAVALAGALILGTAGIWTAGRRKENRVYSAMRELLPYLGTRSTAMIR</sequence>
<dbReference type="PANTHER" id="PTHR46844">
    <property type="entry name" value="SLR5058 PROTEIN"/>
    <property type="match status" value="1"/>
</dbReference>
<name>A0A8J3QB60_9ACTN</name>
<dbReference type="AlphaFoldDB" id="A0A8J3QB60"/>
<dbReference type="SUPFAM" id="SSF52540">
    <property type="entry name" value="P-loop containing nucleoside triphosphate hydrolases"/>
    <property type="match status" value="1"/>
</dbReference>
<evidence type="ECO:0000259" key="2">
    <source>
        <dbReference type="PROSITE" id="PS50837"/>
    </source>
</evidence>
<feature type="transmembrane region" description="Helical" evidence="1">
    <location>
        <begin position="810"/>
        <end position="830"/>
    </location>
</feature>
<evidence type="ECO:0000256" key="1">
    <source>
        <dbReference type="SAM" id="Phobius"/>
    </source>
</evidence>
<evidence type="ECO:0000313" key="3">
    <source>
        <dbReference type="EMBL" id="GIH07320.1"/>
    </source>
</evidence>
<feature type="domain" description="NACHT" evidence="2">
    <location>
        <begin position="101"/>
        <end position="218"/>
    </location>
</feature>
<evidence type="ECO:0000313" key="4">
    <source>
        <dbReference type="Proteomes" id="UP000612899"/>
    </source>
</evidence>
<organism evidence="3 4">
    <name type="scientific">Rhizocola hellebori</name>
    <dbReference type="NCBI Taxonomy" id="1392758"/>
    <lineage>
        <taxon>Bacteria</taxon>
        <taxon>Bacillati</taxon>
        <taxon>Actinomycetota</taxon>
        <taxon>Actinomycetes</taxon>
        <taxon>Micromonosporales</taxon>
        <taxon>Micromonosporaceae</taxon>
        <taxon>Rhizocola</taxon>
    </lineage>
</organism>